<protein>
    <submittedName>
        <fullName evidence="1">CLUMA_CG006125, isoform A</fullName>
    </submittedName>
</protein>
<keyword evidence="2" id="KW-1185">Reference proteome</keyword>
<gene>
    <name evidence="1" type="ORF">CLUMA_CG006125</name>
</gene>
<dbReference type="EMBL" id="CVRI01000031">
    <property type="protein sequence ID" value="CRK92568.1"/>
    <property type="molecule type" value="Genomic_DNA"/>
</dbReference>
<sequence>MKMKLSQSERPNQQQLFLCFLFRKNHHICPFPLEEELRFKASSKKQKSVKLNQDEAGKPSKNHCFDENTNVLATPKISTVTNAYEVIGHIVQKLFIR</sequence>
<organism evidence="1 2">
    <name type="scientific">Clunio marinus</name>
    <dbReference type="NCBI Taxonomy" id="568069"/>
    <lineage>
        <taxon>Eukaryota</taxon>
        <taxon>Metazoa</taxon>
        <taxon>Ecdysozoa</taxon>
        <taxon>Arthropoda</taxon>
        <taxon>Hexapoda</taxon>
        <taxon>Insecta</taxon>
        <taxon>Pterygota</taxon>
        <taxon>Neoptera</taxon>
        <taxon>Endopterygota</taxon>
        <taxon>Diptera</taxon>
        <taxon>Nematocera</taxon>
        <taxon>Chironomoidea</taxon>
        <taxon>Chironomidae</taxon>
        <taxon>Clunio</taxon>
    </lineage>
</organism>
<dbReference type="AlphaFoldDB" id="A0A1J1HWW7"/>
<name>A0A1J1HWW7_9DIPT</name>
<accession>A0A1J1HWW7</accession>
<dbReference type="Proteomes" id="UP000183832">
    <property type="component" value="Unassembled WGS sequence"/>
</dbReference>
<reference evidence="1 2" key="1">
    <citation type="submission" date="2015-04" db="EMBL/GenBank/DDBJ databases">
        <authorList>
            <person name="Syromyatnikov M.Y."/>
            <person name="Popov V.N."/>
        </authorList>
    </citation>
    <scope>NUCLEOTIDE SEQUENCE [LARGE SCALE GENOMIC DNA]</scope>
</reference>
<evidence type="ECO:0000313" key="2">
    <source>
        <dbReference type="Proteomes" id="UP000183832"/>
    </source>
</evidence>
<evidence type="ECO:0000313" key="1">
    <source>
        <dbReference type="EMBL" id="CRK92568.1"/>
    </source>
</evidence>
<proteinExistence type="predicted"/>